<keyword evidence="3" id="KW-0648">Protein biosynthesis</keyword>
<feature type="region of interest" description="Disordered" evidence="4">
    <location>
        <begin position="574"/>
        <end position="619"/>
    </location>
</feature>
<accession>A0A814RUG4</accession>
<evidence type="ECO:0000313" key="6">
    <source>
        <dbReference type="EMBL" id="CAF1136648.1"/>
    </source>
</evidence>
<name>A0A814RUG4_9BILA</name>
<feature type="compositionally biased region" description="Basic and acidic residues" evidence="4">
    <location>
        <begin position="701"/>
        <end position="715"/>
    </location>
</feature>
<feature type="compositionally biased region" description="Low complexity" evidence="4">
    <location>
        <begin position="89"/>
        <end position="108"/>
    </location>
</feature>
<dbReference type="EMBL" id="CAJNON010000244">
    <property type="protein sequence ID" value="CAF1136648.1"/>
    <property type="molecule type" value="Genomic_DNA"/>
</dbReference>
<dbReference type="InterPro" id="IPR003890">
    <property type="entry name" value="MIF4G-like_typ-3"/>
</dbReference>
<feature type="compositionally biased region" description="Basic and acidic residues" evidence="4">
    <location>
        <begin position="574"/>
        <end position="594"/>
    </location>
</feature>
<dbReference type="InterPro" id="IPR003891">
    <property type="entry name" value="Initiation_fac_eIF4g_MI"/>
</dbReference>
<feature type="compositionally biased region" description="Polar residues" evidence="4">
    <location>
        <begin position="109"/>
        <end position="131"/>
    </location>
</feature>
<dbReference type="GO" id="GO:0003723">
    <property type="term" value="F:RNA binding"/>
    <property type="evidence" value="ECO:0007669"/>
    <property type="project" value="InterPro"/>
</dbReference>
<dbReference type="Proteomes" id="UP000663891">
    <property type="component" value="Unassembled WGS sequence"/>
</dbReference>
<feature type="compositionally biased region" description="Polar residues" evidence="4">
    <location>
        <begin position="160"/>
        <end position="189"/>
    </location>
</feature>
<dbReference type="SUPFAM" id="SSF48371">
    <property type="entry name" value="ARM repeat"/>
    <property type="match status" value="2"/>
</dbReference>
<dbReference type="GO" id="GO:0003743">
    <property type="term" value="F:translation initiation factor activity"/>
    <property type="evidence" value="ECO:0007669"/>
    <property type="project" value="UniProtKB-KW"/>
</dbReference>
<evidence type="ECO:0000256" key="2">
    <source>
        <dbReference type="ARBA" id="ARBA00022540"/>
    </source>
</evidence>
<dbReference type="Pfam" id="PF02854">
    <property type="entry name" value="MIF4G"/>
    <property type="match status" value="1"/>
</dbReference>
<feature type="region of interest" description="Disordered" evidence="4">
    <location>
        <begin position="86"/>
        <end position="209"/>
    </location>
</feature>
<evidence type="ECO:0000256" key="3">
    <source>
        <dbReference type="ARBA" id="ARBA00022917"/>
    </source>
</evidence>
<comment type="caution">
    <text evidence="6">The sequence shown here is derived from an EMBL/GenBank/DDBJ whole genome shotgun (WGS) entry which is preliminary data.</text>
</comment>
<proteinExistence type="inferred from homology"/>
<feature type="compositionally biased region" description="Basic and acidic residues" evidence="4">
    <location>
        <begin position="660"/>
        <end position="670"/>
    </location>
</feature>
<comment type="similarity">
    <text evidence="1">Belongs to the eukaryotic initiation factor 4G family.</text>
</comment>
<dbReference type="Pfam" id="PF02847">
    <property type="entry name" value="MA3"/>
    <property type="match status" value="1"/>
</dbReference>
<evidence type="ECO:0000256" key="4">
    <source>
        <dbReference type="SAM" id="MobiDB-lite"/>
    </source>
</evidence>
<dbReference type="AlphaFoldDB" id="A0A814RUG4"/>
<evidence type="ECO:0000256" key="1">
    <source>
        <dbReference type="ARBA" id="ARBA00005775"/>
    </source>
</evidence>
<dbReference type="PANTHER" id="PTHR23253">
    <property type="entry name" value="EUKARYOTIC TRANSLATION INITIATION FACTOR 4 GAMMA"/>
    <property type="match status" value="1"/>
</dbReference>
<feature type="compositionally biased region" description="Basic and acidic residues" evidence="4">
    <location>
        <begin position="734"/>
        <end position="744"/>
    </location>
</feature>
<organism evidence="6 7">
    <name type="scientific">Adineta steineri</name>
    <dbReference type="NCBI Taxonomy" id="433720"/>
    <lineage>
        <taxon>Eukaryota</taxon>
        <taxon>Metazoa</taxon>
        <taxon>Spiralia</taxon>
        <taxon>Gnathifera</taxon>
        <taxon>Rotifera</taxon>
        <taxon>Eurotatoria</taxon>
        <taxon>Bdelloidea</taxon>
        <taxon>Adinetida</taxon>
        <taxon>Adinetidae</taxon>
        <taxon>Adineta</taxon>
    </lineage>
</organism>
<feature type="compositionally biased region" description="Polar residues" evidence="4">
    <location>
        <begin position="716"/>
        <end position="733"/>
    </location>
</feature>
<dbReference type="PROSITE" id="PS51366">
    <property type="entry name" value="MI"/>
    <property type="match status" value="1"/>
</dbReference>
<reference evidence="6" key="1">
    <citation type="submission" date="2021-02" db="EMBL/GenBank/DDBJ databases">
        <authorList>
            <person name="Nowell W R."/>
        </authorList>
    </citation>
    <scope>NUCLEOTIDE SEQUENCE</scope>
</reference>
<evidence type="ECO:0000259" key="5">
    <source>
        <dbReference type="PROSITE" id="PS51366"/>
    </source>
</evidence>
<gene>
    <name evidence="6" type="ORF">VCS650_LOCUS22031</name>
</gene>
<feature type="compositionally biased region" description="Basic and acidic residues" evidence="4">
    <location>
        <begin position="249"/>
        <end position="260"/>
    </location>
</feature>
<evidence type="ECO:0000313" key="7">
    <source>
        <dbReference type="Proteomes" id="UP000663891"/>
    </source>
</evidence>
<feature type="compositionally biased region" description="Low complexity" evidence="4">
    <location>
        <begin position="748"/>
        <end position="759"/>
    </location>
</feature>
<feature type="region of interest" description="Disordered" evidence="4">
    <location>
        <begin position="639"/>
        <end position="764"/>
    </location>
</feature>
<keyword evidence="2" id="KW-0396">Initiation factor</keyword>
<sequence>MQTINIDQLPYYPAPNGYYPRHGFEETHRMYQPFYNPQGHNAYNQTLVPPPQLMNPFLAIVRPPNEISTGIPNYMPPTSHLPYGNNNLQQQPTAYPTQYYHPPYHMPQNIPQQTQLSINQQYGTSSQSPQLQEKRKRQPLKIVDPASLKAPELETKKTENQSSNSVKNETCKESTQQSQSGYSGISTRSITDDKPVLPTSQEDQINSENQLEILNTNSETTSDNEVQPASILSATESLDDIATTPSNDTESKSIDSEKSASKSQRYTYSIEELLAKRSAPSVQIRPVDLRYIPGVTSEPEKSKPKPVDTNIKFLREIRLILNKLTPQTYDKLLKQLDELELDRYERLEGMIDIFFFKAVEEPKFCFMYASLCEHFQKKQVTVPGQDGQTVTHCFRKILLSRCQTKFETDYRQDIDYDRRKTEVDAITDEKRQKEAAEDLEEALFKAKQRNFGNILFIGELFKLKILTETIMFECMDYLLEDKTDEENIECLCKLLRAIGKELDNRFTNKKLQNRKDLDKNYNELENIVKLKQVSTRTGFLIQDLMDLRKANWVARIAETKPMKIDDIHEQERIKREQQEHEQERDRQQRRDQHRNNPQQYTGSHGSRGSGIKQPPNRMNEEQHVSRFNINSVRQYQTNDKRNPAAPLNLAPQFTWSRSSTIEKKSEDNRTGKPSSGSSEQHDKSKTATYPGTPGYMTQRYPPRELTHENPVESLRRTANGSKEVLQSNDSSRNVSREQSRESSLNKESATSTATAANNSFDEEKTTVRVHSLIEEYTENYTDNNNRSVLEAVEDLSDFCTPNTNQQAIIIRELFTKVLEGKPHARKAIGVLLDMAFEKKLISDQGFLSGLKMLIEAVPDYIVDIPLVWQYIGEILGAFIGGSSLNMLLFKSILPLIPDEVSKQLFQYIIHYAVKFSSKSHVQTNWQSVNFSLNDLFESNSLDSSFVNQYNWLESDI</sequence>
<dbReference type="SMART" id="SM00543">
    <property type="entry name" value="MIF4G"/>
    <property type="match status" value="1"/>
</dbReference>
<dbReference type="OrthoDB" id="514777at2759"/>
<feature type="compositionally biased region" description="Polar residues" evidence="4">
    <location>
        <begin position="198"/>
        <end position="209"/>
    </location>
</feature>
<dbReference type="Gene3D" id="1.25.40.180">
    <property type="match status" value="2"/>
</dbReference>
<dbReference type="InterPro" id="IPR016024">
    <property type="entry name" value="ARM-type_fold"/>
</dbReference>
<dbReference type="SMART" id="SM00544">
    <property type="entry name" value="MA3"/>
    <property type="match status" value="1"/>
</dbReference>
<feature type="domain" description="MI" evidence="5">
    <location>
        <begin position="764"/>
        <end position="894"/>
    </location>
</feature>
<protein>
    <recommendedName>
        <fullName evidence="5">MI domain-containing protein</fullName>
    </recommendedName>
</protein>
<feature type="region of interest" description="Disordered" evidence="4">
    <location>
        <begin position="235"/>
        <end position="261"/>
    </location>
</feature>
<feature type="compositionally biased region" description="Polar residues" evidence="4">
    <location>
        <begin position="595"/>
        <end position="606"/>
    </location>
</feature>